<feature type="non-terminal residue" evidence="1">
    <location>
        <position position="762"/>
    </location>
</feature>
<dbReference type="GO" id="GO:0004573">
    <property type="term" value="F:Glc3Man9GlcNAc2 oligosaccharide glucosidase activity"/>
    <property type="evidence" value="ECO:0007669"/>
    <property type="project" value="InterPro"/>
</dbReference>
<protein>
    <submittedName>
        <fullName evidence="1">Glucosidase</fullName>
    </submittedName>
</protein>
<gene>
    <name evidence="1" type="ORF">C7K08_04845</name>
</gene>
<dbReference type="Proteomes" id="UP000240206">
    <property type="component" value="Unassembled WGS sequence"/>
</dbReference>
<dbReference type="InterPro" id="IPR012341">
    <property type="entry name" value="6hp_glycosidase-like_sf"/>
</dbReference>
<dbReference type="STRING" id="1910958.BTM30_04705"/>
<dbReference type="PANTHER" id="PTHR10412">
    <property type="entry name" value="MANNOSYL-OLIGOSACCHARIDE GLUCOSIDASE"/>
    <property type="match status" value="1"/>
</dbReference>
<evidence type="ECO:0000313" key="2">
    <source>
        <dbReference type="Proteomes" id="UP000240206"/>
    </source>
</evidence>
<name>A0A2P7EFP3_9SYNE</name>
<keyword evidence="2" id="KW-1185">Reference proteome</keyword>
<dbReference type="RefSeq" id="WP_106499520.1">
    <property type="nucleotide sequence ID" value="NZ_PXVC01000013.1"/>
</dbReference>
<reference evidence="2" key="1">
    <citation type="submission" date="2018-03" db="EMBL/GenBank/DDBJ databases">
        <title>Ecological and genomic features of two cosmopolitan and abundant freshwater picocyanobacteria.</title>
        <authorList>
            <person name="Cabello-Yeves P.J."/>
            <person name="Picazo A."/>
            <person name="Camacho A."/>
            <person name="Callieri C."/>
            <person name="Rosselli R."/>
            <person name="Roda-Garcia J."/>
            <person name="Coutinho F.H."/>
            <person name="Rodriguez-Valera F."/>
        </authorList>
    </citation>
    <scope>NUCLEOTIDE SEQUENCE [LARGE SCALE GENOMIC DNA]</scope>
    <source>
        <strain evidence="2">Tous</strain>
    </source>
</reference>
<comment type="caution">
    <text evidence="1">The sequence shown here is derived from an EMBL/GenBank/DDBJ whole genome shotgun (WGS) entry which is preliminary data.</text>
</comment>
<dbReference type="GO" id="GO:0009311">
    <property type="term" value="P:oligosaccharide metabolic process"/>
    <property type="evidence" value="ECO:0007669"/>
    <property type="project" value="InterPro"/>
</dbReference>
<dbReference type="AlphaFoldDB" id="A0A2P7EFP3"/>
<dbReference type="SUPFAM" id="SSF48208">
    <property type="entry name" value="Six-hairpin glycosidases"/>
    <property type="match status" value="1"/>
</dbReference>
<organism evidence="1 2">
    <name type="scientific">Synechococcus lacustris str. Tous</name>
    <dbReference type="NCBI Taxonomy" id="1910958"/>
    <lineage>
        <taxon>Bacteria</taxon>
        <taxon>Bacillati</taxon>
        <taxon>Cyanobacteriota</taxon>
        <taxon>Cyanophyceae</taxon>
        <taxon>Synechococcales</taxon>
        <taxon>Synechococcaceae</taxon>
        <taxon>Synechococcus</taxon>
    </lineage>
</organism>
<sequence length="762" mass="87885">MNSSAFTQSAEYSRLHSSSVDAVDWHLWGTYLPDRQWGTVRECYAEDGNAWKAFPHDHARSRVYRWGEDGLFGWTDRNCHLCFAPAFWNGKDPILKERLFGLANHEGNHGEDVKEAYYHILNTPTYSYAKALYVYPISEYPYKQLIAENAKLTRNDHEFEIEQTGVLSNNNVFHCTIEYAKDYFDDTFIRISVKNLSADPAYIAVLPTLWIRNSWKWGYPGISKRNITVNSDGSLFVPELLGPGVQRFSQDKFPAHYFYCDQPNQWLFTDNETNCELLFATADGEKYTKDAFHRYLVNGEKQAVNPALEGTKAAMICENTISAGDTWVINCRLSSKSHVNPFSDSSMILARREEEAQDFYASYQRIKNFKSSEDLSLFAAASSGLLWSCKYYELNLYRWLKGDPGQLAPPQSRWHSDYRNWKYLHAHDIFVMPDAWEYPYFCKWDLMFHAVAFADLDPAFAKNQSGILRTSRYVSPQAQVPAYEWAFSDVDPPLASWATWRIFTIDRNHTGIPDYRFLEESIKTLLLEYGWWSNRNARTDSALFDGGFLGLDNISPFDRRYPLSDGSRIEQADGTAWMGLLTIYMLKIVVALKQRAINVLHNSSAEYSGEMVQRLVISFMHSVSSLNSKEERGYLNWDCQDGFYYDLLRRPDGTAEYIRVRSLTGIIPLLAVQSFGGSDLEVDKNLNMDNAILSYVQVHGIDDYSLSLAHLGCYSTGRYLFAMVSPYRLRRVCRWLFDESEFLSDYGIRSLSKFHESNPFSM</sequence>
<dbReference type="InterPro" id="IPR004888">
    <property type="entry name" value="Glycoside_hydrolase_63"/>
</dbReference>
<dbReference type="Gene3D" id="1.50.10.10">
    <property type="match status" value="1"/>
</dbReference>
<evidence type="ECO:0000313" key="1">
    <source>
        <dbReference type="EMBL" id="PSI02061.1"/>
    </source>
</evidence>
<accession>A0A2P7EFP3</accession>
<proteinExistence type="predicted"/>
<dbReference type="EMBL" id="PXVC01000013">
    <property type="protein sequence ID" value="PSI02061.1"/>
    <property type="molecule type" value="Genomic_DNA"/>
</dbReference>
<dbReference type="InterPro" id="IPR008928">
    <property type="entry name" value="6-hairpin_glycosidase_sf"/>
</dbReference>
<dbReference type="PANTHER" id="PTHR10412:SF10">
    <property type="entry name" value="GLYCOSYL HYDROLASE FAMILY 63 C-TERMINAL DOMAIN-CONTAINING PROTEIN"/>
    <property type="match status" value="1"/>
</dbReference>